<evidence type="ECO:0008006" key="3">
    <source>
        <dbReference type="Google" id="ProtNLM"/>
    </source>
</evidence>
<reference evidence="1" key="1">
    <citation type="submission" date="2023-03" db="EMBL/GenBank/DDBJ databases">
        <title>Lomoglobus Profundus gen. nov., sp. nov., a novel member of the phylum Verrucomicrobia, isolated from deep-marine sediment of South China Sea.</title>
        <authorList>
            <person name="Ahmad T."/>
            <person name="Ishaq S.E."/>
            <person name="Wang F."/>
        </authorList>
    </citation>
    <scope>NUCLEOTIDE SEQUENCE</scope>
    <source>
        <strain evidence="1">LMO-M01</strain>
    </source>
</reference>
<proteinExistence type="predicted"/>
<accession>A0AAE9ZWR8</accession>
<dbReference type="RefSeq" id="WP_330930231.1">
    <property type="nucleotide sequence ID" value="NZ_CP119075.1"/>
</dbReference>
<dbReference type="KEGG" id="slom:PXH66_02425"/>
<dbReference type="InterPro" id="IPR018490">
    <property type="entry name" value="cNMP-bd_dom_sf"/>
</dbReference>
<dbReference type="EMBL" id="CP119075">
    <property type="protein sequence ID" value="WED65701.1"/>
    <property type="molecule type" value="Genomic_DNA"/>
</dbReference>
<dbReference type="Gene3D" id="2.60.120.10">
    <property type="entry name" value="Jelly Rolls"/>
    <property type="match status" value="1"/>
</dbReference>
<dbReference type="SUPFAM" id="SSF51206">
    <property type="entry name" value="cAMP-binding domain-like"/>
    <property type="match status" value="1"/>
</dbReference>
<evidence type="ECO:0000313" key="2">
    <source>
        <dbReference type="Proteomes" id="UP001218638"/>
    </source>
</evidence>
<dbReference type="AlphaFoldDB" id="A0AAE9ZWR8"/>
<keyword evidence="2" id="KW-1185">Reference proteome</keyword>
<name>A0AAE9ZWR8_9BACT</name>
<sequence length="131" mass="14278">MTPVELMFALRRQPPFDSMSDGELEIAAKVVVERSFAPGALVLGPGEPFRRLLLRLDGSWQTDSRSLPTILGVESLLTGIEGPGEVRAGPDGVRCLTMTRGHFFTLVNECPALLLSLLSMADEPPETRPFL</sequence>
<dbReference type="InterPro" id="IPR014710">
    <property type="entry name" value="RmlC-like_jellyroll"/>
</dbReference>
<evidence type="ECO:0000313" key="1">
    <source>
        <dbReference type="EMBL" id="WED65701.1"/>
    </source>
</evidence>
<organism evidence="1 2">
    <name type="scientific">Synoicihabitans lomoniglobus</name>
    <dbReference type="NCBI Taxonomy" id="2909285"/>
    <lineage>
        <taxon>Bacteria</taxon>
        <taxon>Pseudomonadati</taxon>
        <taxon>Verrucomicrobiota</taxon>
        <taxon>Opitutia</taxon>
        <taxon>Opitutales</taxon>
        <taxon>Opitutaceae</taxon>
        <taxon>Synoicihabitans</taxon>
    </lineage>
</organism>
<gene>
    <name evidence="1" type="ORF">PXH66_02425</name>
</gene>
<dbReference type="Proteomes" id="UP001218638">
    <property type="component" value="Chromosome"/>
</dbReference>
<protein>
    <recommendedName>
        <fullName evidence="3">Cyclic nucleotide-binding domain-containing protein</fullName>
    </recommendedName>
</protein>